<proteinExistence type="predicted"/>
<dbReference type="EMBL" id="AWEX01000007">
    <property type="protein sequence ID" value="KED05232.1"/>
    <property type="molecule type" value="Genomic_DNA"/>
</dbReference>
<organism evidence="1 2">
    <name type="scientific">Streptococcus equi subsp. ruminatorum CECT 5772</name>
    <dbReference type="NCBI Taxonomy" id="1051981"/>
    <lineage>
        <taxon>Bacteria</taxon>
        <taxon>Bacillati</taxon>
        <taxon>Bacillota</taxon>
        <taxon>Bacilli</taxon>
        <taxon>Lactobacillales</taxon>
        <taxon>Streptococcaceae</taxon>
        <taxon>Streptococcus</taxon>
    </lineage>
</organism>
<dbReference type="AlphaFoldDB" id="A0A922T8H6"/>
<protein>
    <submittedName>
        <fullName evidence="1">Uncharacterized protein</fullName>
    </submittedName>
</protein>
<dbReference type="Proteomes" id="UP000028704">
    <property type="component" value="Unassembled WGS sequence"/>
</dbReference>
<accession>A0A922T8H6</accession>
<comment type="caution">
    <text evidence="1">The sequence shown here is derived from an EMBL/GenBank/DDBJ whole genome shotgun (WGS) entry which is preliminary data.</text>
</comment>
<sequence>MLAGLVPIGLRLSCEQLGQLVTSQKLRKTFRQGLSPLLF</sequence>
<gene>
    <name evidence="1" type="ORF">CECT5772_01146</name>
</gene>
<evidence type="ECO:0000313" key="1">
    <source>
        <dbReference type="EMBL" id="KED05232.1"/>
    </source>
</evidence>
<reference evidence="1 2" key="1">
    <citation type="journal article" date="2014" name="Int. J. Syst. Evol. Microbiol.">
        <title>Phylogenomics and the dynamic genome evolution of the genus Streptococcus.</title>
        <authorList>
            <consortium name="The Broad Institute Genome Sequencing Platform"/>
            <person name="Richards V.P."/>
            <person name="Palmer S.R."/>
            <person name="Pavinski Bitar P.D."/>
            <person name="Qin X."/>
            <person name="Weinstock G.M."/>
            <person name="Highlander S.K."/>
            <person name="Town C.D."/>
            <person name="Burne R.A."/>
            <person name="Stanhope M.J."/>
        </authorList>
    </citation>
    <scope>NUCLEOTIDE SEQUENCE [LARGE SCALE GENOMIC DNA]</scope>
    <source>
        <strain evidence="1 2">CECT 5772</strain>
    </source>
</reference>
<name>A0A922T8H6_9STRE</name>
<evidence type="ECO:0000313" key="2">
    <source>
        <dbReference type="Proteomes" id="UP000028704"/>
    </source>
</evidence>